<dbReference type="Pfam" id="PF10696">
    <property type="entry name" value="DUF2501"/>
    <property type="match status" value="1"/>
</dbReference>
<accession>A0A2W5NXQ8</accession>
<dbReference type="EMBL" id="QFPX01000006">
    <property type="protein sequence ID" value="PZQ55395.1"/>
    <property type="molecule type" value="Genomic_DNA"/>
</dbReference>
<sequence length="131" mass="13318">MPRSLSPSSFRLSLLALCGAVAAGASTQIQAQIPGGLTSALPDVASTGAGNAAGVLSYCMKQKLVDSVEGNSVYGLLAKKPEVAEQSDAFKTGSTGTLLSSGSAPFSLDKAPKSVRKTVCNMVLKQSRSLL</sequence>
<dbReference type="Proteomes" id="UP000249082">
    <property type="component" value="Unassembled WGS sequence"/>
</dbReference>
<keyword evidence="1" id="KW-0732">Signal</keyword>
<dbReference type="InterPro" id="IPR019637">
    <property type="entry name" value="DUF2501"/>
</dbReference>
<evidence type="ECO:0000313" key="3">
    <source>
        <dbReference type="Proteomes" id="UP000249082"/>
    </source>
</evidence>
<evidence type="ECO:0000313" key="2">
    <source>
        <dbReference type="EMBL" id="PZQ55395.1"/>
    </source>
</evidence>
<organism evidence="2 3">
    <name type="scientific">Novosphingobium pentaromativorans</name>
    <dbReference type="NCBI Taxonomy" id="205844"/>
    <lineage>
        <taxon>Bacteria</taxon>
        <taxon>Pseudomonadati</taxon>
        <taxon>Pseudomonadota</taxon>
        <taxon>Alphaproteobacteria</taxon>
        <taxon>Sphingomonadales</taxon>
        <taxon>Sphingomonadaceae</taxon>
        <taxon>Novosphingobium</taxon>
    </lineage>
</organism>
<feature type="signal peptide" evidence="1">
    <location>
        <begin position="1"/>
        <end position="31"/>
    </location>
</feature>
<comment type="caution">
    <text evidence="2">The sequence shown here is derived from an EMBL/GenBank/DDBJ whole genome shotgun (WGS) entry which is preliminary data.</text>
</comment>
<reference evidence="2 3" key="1">
    <citation type="submission" date="2017-08" db="EMBL/GenBank/DDBJ databases">
        <title>Infants hospitalized years apart are colonized by the same room-sourced microbial strains.</title>
        <authorList>
            <person name="Brooks B."/>
            <person name="Olm M.R."/>
            <person name="Firek B.A."/>
            <person name="Baker R."/>
            <person name="Thomas B.C."/>
            <person name="Morowitz M.J."/>
            <person name="Banfield J.F."/>
        </authorList>
    </citation>
    <scope>NUCLEOTIDE SEQUENCE [LARGE SCALE GENOMIC DNA]</scope>
    <source>
        <strain evidence="2">S2_005_002_R2_33</strain>
    </source>
</reference>
<protein>
    <submittedName>
        <fullName evidence="2">DUF2501 domain-containing protein</fullName>
    </submittedName>
</protein>
<name>A0A2W5NXQ8_9SPHN</name>
<feature type="chain" id="PRO_5015926760" evidence="1">
    <location>
        <begin position="32"/>
        <end position="131"/>
    </location>
</feature>
<proteinExistence type="predicted"/>
<dbReference type="AlphaFoldDB" id="A0A2W5NXQ8"/>
<evidence type="ECO:0000256" key="1">
    <source>
        <dbReference type="SAM" id="SignalP"/>
    </source>
</evidence>
<gene>
    <name evidence="2" type="ORF">DI555_08670</name>
</gene>